<dbReference type="RefSeq" id="WP_154593239.1">
    <property type="nucleotide sequence ID" value="NZ_WLVL01000028.1"/>
</dbReference>
<dbReference type="Proteomes" id="UP000431092">
    <property type="component" value="Unassembled WGS sequence"/>
</dbReference>
<dbReference type="InterPro" id="IPR018584">
    <property type="entry name" value="GT87"/>
</dbReference>
<dbReference type="EMBL" id="WLVL01000028">
    <property type="protein sequence ID" value="MTB71948.1"/>
    <property type="molecule type" value="Genomic_DNA"/>
</dbReference>
<keyword evidence="4 8" id="KW-0812">Transmembrane</keyword>
<sequence length="493" mass="52607">MRRAARATAILTVTYLGVLSVGNTDSRRWLYLLVSLSAWIAFGLVARWFFHVGRPGPADDAGPADDTPAARRPLLAVASLALVVQLPGLFFPPASSTDLNRYVWDGRVQLDGVDPYRYVPFDDRLAHLRDPILFPGLRPDEASGVTTEPLPADREGVLEYARNDARSPISRPRFLTPYPPVAEAYYAAVSAVTPWSWGSKGFQVSGALLAVATSVLVARYLRSRGRDPFQALVWAWSPTVVLEAGNGGHVDVLVALLIVLAVMAAVHRRAALVVGGLVGLAAAVKLTPFVVLPAFTPWRFTRGDGSPAGVWGGIRRSLVVGLTAIGLVVLVYLPHYLAVGPAIKGSLDGYLAEEGGENRASLLTLVLPLPVANVVAVVVCLGVAAWAVLGRRGREDDPALPALYLYGALLLTTTPVLAWYSLPLVALAVMVGRPEWLALAVAGCCAYGGHGAYPATPVAYAAALLVIYLVTVRRIRRRRPPAATPPRPAPRTT</sequence>
<feature type="transmembrane region" description="Helical" evidence="8">
    <location>
        <begin position="272"/>
        <end position="296"/>
    </location>
</feature>
<feature type="transmembrane region" description="Helical" evidence="8">
    <location>
        <begin position="402"/>
        <end position="431"/>
    </location>
</feature>
<feature type="transmembrane region" description="Helical" evidence="8">
    <location>
        <begin position="233"/>
        <end position="266"/>
    </location>
</feature>
<feature type="transmembrane region" description="Helical" evidence="8">
    <location>
        <begin position="317"/>
        <end position="337"/>
    </location>
</feature>
<dbReference type="AlphaFoldDB" id="A0A6I3ICN4"/>
<evidence type="ECO:0000256" key="6">
    <source>
        <dbReference type="ARBA" id="ARBA00023136"/>
    </source>
</evidence>
<evidence type="ECO:0000256" key="3">
    <source>
        <dbReference type="ARBA" id="ARBA00022679"/>
    </source>
</evidence>
<evidence type="ECO:0000313" key="10">
    <source>
        <dbReference type="Proteomes" id="UP000431092"/>
    </source>
</evidence>
<dbReference type="GO" id="GO:0005886">
    <property type="term" value="C:plasma membrane"/>
    <property type="evidence" value="ECO:0007669"/>
    <property type="project" value="UniProtKB-SubCell"/>
</dbReference>
<feature type="transmembrane region" description="Helical" evidence="8">
    <location>
        <begin position="371"/>
        <end position="390"/>
    </location>
</feature>
<evidence type="ECO:0000256" key="5">
    <source>
        <dbReference type="ARBA" id="ARBA00022989"/>
    </source>
</evidence>
<gene>
    <name evidence="9" type="ORF">GGG17_08180</name>
</gene>
<keyword evidence="10" id="KW-1185">Reference proteome</keyword>
<evidence type="ECO:0000256" key="2">
    <source>
        <dbReference type="ARBA" id="ARBA00022475"/>
    </source>
</evidence>
<accession>A0A6I3ICN4</accession>
<evidence type="ECO:0000256" key="7">
    <source>
        <dbReference type="ARBA" id="ARBA00024033"/>
    </source>
</evidence>
<feature type="transmembrane region" description="Helical" evidence="8">
    <location>
        <begin position="30"/>
        <end position="50"/>
    </location>
</feature>
<proteinExistence type="inferred from homology"/>
<dbReference type="GO" id="GO:0016758">
    <property type="term" value="F:hexosyltransferase activity"/>
    <property type="evidence" value="ECO:0007669"/>
    <property type="project" value="InterPro"/>
</dbReference>
<feature type="transmembrane region" description="Helical" evidence="8">
    <location>
        <begin position="202"/>
        <end position="221"/>
    </location>
</feature>
<name>A0A6I3ICN4_9MICO</name>
<feature type="transmembrane region" description="Helical" evidence="8">
    <location>
        <begin position="451"/>
        <end position="470"/>
    </location>
</feature>
<comment type="subcellular location">
    <subcellularLocation>
        <location evidence="1">Cell membrane</location>
        <topology evidence="1">Multi-pass membrane protein</topology>
    </subcellularLocation>
</comment>
<evidence type="ECO:0000256" key="8">
    <source>
        <dbReference type="SAM" id="Phobius"/>
    </source>
</evidence>
<reference evidence="9 10" key="1">
    <citation type="submission" date="2019-11" db="EMBL/GenBank/DDBJ databases">
        <title>Whole genome sequencing identifies a novel species of the genus Arsenicicoccus isolated from human blood.</title>
        <authorList>
            <person name="Jeong J.H."/>
            <person name="Kweon O.J."/>
            <person name="Kim H.R."/>
            <person name="Kim T.-H."/>
            <person name="Ha S.-M."/>
            <person name="Lee M.-K."/>
        </authorList>
    </citation>
    <scope>NUCLEOTIDE SEQUENCE [LARGE SCALE GENOMIC DNA]</scope>
    <source>
        <strain evidence="9 10">MKL-02</strain>
    </source>
</reference>
<comment type="similarity">
    <text evidence="7">Belongs to the glycosyltransferase 87 family.</text>
</comment>
<dbReference type="Pfam" id="PF09594">
    <property type="entry name" value="GT87"/>
    <property type="match status" value="1"/>
</dbReference>
<protein>
    <submittedName>
        <fullName evidence="9">DUF2029 domain-containing protein</fullName>
    </submittedName>
</protein>
<evidence type="ECO:0000256" key="4">
    <source>
        <dbReference type="ARBA" id="ARBA00022692"/>
    </source>
</evidence>
<keyword evidence="5 8" id="KW-1133">Transmembrane helix</keyword>
<comment type="caution">
    <text evidence="9">The sequence shown here is derived from an EMBL/GenBank/DDBJ whole genome shotgun (WGS) entry which is preliminary data.</text>
</comment>
<evidence type="ECO:0000256" key="1">
    <source>
        <dbReference type="ARBA" id="ARBA00004651"/>
    </source>
</evidence>
<keyword evidence="6 8" id="KW-0472">Membrane</keyword>
<keyword evidence="2" id="KW-1003">Cell membrane</keyword>
<organism evidence="9 10">
    <name type="scientific">Arsenicicoccus cauae</name>
    <dbReference type="NCBI Taxonomy" id="2663847"/>
    <lineage>
        <taxon>Bacteria</taxon>
        <taxon>Bacillati</taxon>
        <taxon>Actinomycetota</taxon>
        <taxon>Actinomycetes</taxon>
        <taxon>Micrococcales</taxon>
        <taxon>Intrasporangiaceae</taxon>
        <taxon>Arsenicicoccus</taxon>
    </lineage>
</organism>
<evidence type="ECO:0000313" key="9">
    <source>
        <dbReference type="EMBL" id="MTB71948.1"/>
    </source>
</evidence>
<keyword evidence="3" id="KW-0808">Transferase</keyword>